<evidence type="ECO:0000256" key="1">
    <source>
        <dbReference type="SAM" id="MobiDB-lite"/>
    </source>
</evidence>
<dbReference type="PANTHER" id="PTHR35378">
    <property type="entry name" value="UNNAMED PRODUCT"/>
    <property type="match status" value="1"/>
</dbReference>
<name>K1PCK7_MAGGI</name>
<evidence type="ECO:0000313" key="2">
    <source>
        <dbReference type="EMBL" id="EKC19253.1"/>
    </source>
</evidence>
<feature type="region of interest" description="Disordered" evidence="1">
    <location>
        <begin position="178"/>
        <end position="211"/>
    </location>
</feature>
<feature type="compositionally biased region" description="Polar residues" evidence="1">
    <location>
        <begin position="196"/>
        <end position="211"/>
    </location>
</feature>
<dbReference type="InParanoid" id="K1PCK7"/>
<accession>K1PCK7</accession>
<dbReference type="AlphaFoldDB" id="K1PCK7"/>
<dbReference type="PANTHER" id="PTHR35378:SF1">
    <property type="entry name" value="C2H2-TYPE DOMAIN-CONTAINING PROTEIN"/>
    <property type="match status" value="1"/>
</dbReference>
<gene>
    <name evidence="2" type="ORF">CGI_10009106</name>
</gene>
<dbReference type="HOGENOM" id="CLU_1246431_0_0_1"/>
<proteinExistence type="predicted"/>
<protein>
    <submittedName>
        <fullName evidence="2">Uncharacterized protein</fullName>
    </submittedName>
</protein>
<organism evidence="2">
    <name type="scientific">Magallana gigas</name>
    <name type="common">Pacific oyster</name>
    <name type="synonym">Crassostrea gigas</name>
    <dbReference type="NCBI Taxonomy" id="29159"/>
    <lineage>
        <taxon>Eukaryota</taxon>
        <taxon>Metazoa</taxon>
        <taxon>Spiralia</taxon>
        <taxon>Lophotrochozoa</taxon>
        <taxon>Mollusca</taxon>
        <taxon>Bivalvia</taxon>
        <taxon>Autobranchia</taxon>
        <taxon>Pteriomorphia</taxon>
        <taxon>Ostreida</taxon>
        <taxon>Ostreoidea</taxon>
        <taxon>Ostreidae</taxon>
        <taxon>Magallana</taxon>
    </lineage>
</organism>
<sequence length="222" mass="25625">MELRPSEIRYSQDSIARNFGRSTGHPLRPIGQTLDDILSGRCNVNSIPRISVVYRHGHWFTVDNRRLWVFQKAEERGKCDKILVYETSFIDDEKFTTTNEGRSVQVRGDPGGNLWRPRRYPINKERRTPRTYSVGASAYGQRSPVRTSRPSYEYSTSTVSSAYRPGENYYNSVSYNNRPYSAPVNSYEPERRDFSPLTSERNYSTDRSTSSGSGFWDMCVIL</sequence>
<dbReference type="EMBL" id="JH816201">
    <property type="protein sequence ID" value="EKC19253.1"/>
    <property type="molecule type" value="Genomic_DNA"/>
</dbReference>
<reference evidence="2" key="1">
    <citation type="journal article" date="2012" name="Nature">
        <title>The oyster genome reveals stress adaptation and complexity of shell formation.</title>
        <authorList>
            <person name="Zhang G."/>
            <person name="Fang X."/>
            <person name="Guo X."/>
            <person name="Li L."/>
            <person name="Luo R."/>
            <person name="Xu F."/>
            <person name="Yang P."/>
            <person name="Zhang L."/>
            <person name="Wang X."/>
            <person name="Qi H."/>
            <person name="Xiong Z."/>
            <person name="Que H."/>
            <person name="Xie Y."/>
            <person name="Holland P.W."/>
            <person name="Paps J."/>
            <person name="Zhu Y."/>
            <person name="Wu F."/>
            <person name="Chen Y."/>
            <person name="Wang J."/>
            <person name="Peng C."/>
            <person name="Meng J."/>
            <person name="Yang L."/>
            <person name="Liu J."/>
            <person name="Wen B."/>
            <person name="Zhang N."/>
            <person name="Huang Z."/>
            <person name="Zhu Q."/>
            <person name="Feng Y."/>
            <person name="Mount A."/>
            <person name="Hedgecock D."/>
            <person name="Xu Z."/>
            <person name="Liu Y."/>
            <person name="Domazet-Loso T."/>
            <person name="Du Y."/>
            <person name="Sun X."/>
            <person name="Zhang S."/>
            <person name="Liu B."/>
            <person name="Cheng P."/>
            <person name="Jiang X."/>
            <person name="Li J."/>
            <person name="Fan D."/>
            <person name="Wang W."/>
            <person name="Fu W."/>
            <person name="Wang T."/>
            <person name="Wang B."/>
            <person name="Zhang J."/>
            <person name="Peng Z."/>
            <person name="Li Y."/>
            <person name="Li N."/>
            <person name="Wang J."/>
            <person name="Chen M."/>
            <person name="He Y."/>
            <person name="Tan F."/>
            <person name="Song X."/>
            <person name="Zheng Q."/>
            <person name="Huang R."/>
            <person name="Yang H."/>
            <person name="Du X."/>
            <person name="Chen L."/>
            <person name="Yang M."/>
            <person name="Gaffney P.M."/>
            <person name="Wang S."/>
            <person name="Luo L."/>
            <person name="She Z."/>
            <person name="Ming Y."/>
            <person name="Huang W."/>
            <person name="Zhang S."/>
            <person name="Huang B."/>
            <person name="Zhang Y."/>
            <person name="Qu T."/>
            <person name="Ni P."/>
            <person name="Miao G."/>
            <person name="Wang J."/>
            <person name="Wang Q."/>
            <person name="Steinberg C.E."/>
            <person name="Wang H."/>
            <person name="Li N."/>
            <person name="Qian L."/>
            <person name="Zhang G."/>
            <person name="Li Y."/>
            <person name="Yang H."/>
            <person name="Liu X."/>
            <person name="Wang J."/>
            <person name="Yin Y."/>
            <person name="Wang J."/>
        </authorList>
    </citation>
    <scope>NUCLEOTIDE SEQUENCE [LARGE SCALE GENOMIC DNA]</scope>
    <source>
        <strain evidence="2">05x7-T-G4-1.051#20</strain>
    </source>
</reference>